<protein>
    <submittedName>
        <fullName evidence="3">Uncharacterized protein</fullName>
    </submittedName>
</protein>
<accession>A0ABQ4C9Y0</accession>
<keyword evidence="2" id="KW-0812">Transmembrane</keyword>
<comment type="caution">
    <text evidence="3">The sequence shown here is derived from an EMBL/GenBank/DDBJ whole genome shotgun (WGS) entry which is preliminary data.</text>
</comment>
<reference evidence="3 4" key="1">
    <citation type="submission" date="2021-01" db="EMBL/GenBank/DDBJ databases">
        <title>Whole genome shotgun sequence of Asanoa iriomotensis NBRC 100142.</title>
        <authorList>
            <person name="Komaki H."/>
            <person name="Tamura T."/>
        </authorList>
    </citation>
    <scope>NUCLEOTIDE SEQUENCE [LARGE SCALE GENOMIC DNA]</scope>
    <source>
        <strain evidence="3 4">NBRC 100142</strain>
    </source>
</reference>
<feature type="transmembrane region" description="Helical" evidence="2">
    <location>
        <begin position="20"/>
        <end position="39"/>
    </location>
</feature>
<evidence type="ECO:0000256" key="2">
    <source>
        <dbReference type="SAM" id="Phobius"/>
    </source>
</evidence>
<feature type="region of interest" description="Disordered" evidence="1">
    <location>
        <begin position="52"/>
        <end position="94"/>
    </location>
</feature>
<evidence type="ECO:0000313" key="4">
    <source>
        <dbReference type="Proteomes" id="UP000624325"/>
    </source>
</evidence>
<gene>
    <name evidence="3" type="ORF">Air01nite_52050</name>
</gene>
<proteinExistence type="predicted"/>
<evidence type="ECO:0000256" key="1">
    <source>
        <dbReference type="SAM" id="MobiDB-lite"/>
    </source>
</evidence>
<evidence type="ECO:0000313" key="3">
    <source>
        <dbReference type="EMBL" id="GIF59110.1"/>
    </source>
</evidence>
<keyword evidence="2" id="KW-0472">Membrane</keyword>
<dbReference type="Proteomes" id="UP000624325">
    <property type="component" value="Unassembled WGS sequence"/>
</dbReference>
<dbReference type="EMBL" id="BONC01000042">
    <property type="protein sequence ID" value="GIF59110.1"/>
    <property type="molecule type" value="Genomic_DNA"/>
</dbReference>
<organism evidence="3 4">
    <name type="scientific">Asanoa iriomotensis</name>
    <dbReference type="NCBI Taxonomy" id="234613"/>
    <lineage>
        <taxon>Bacteria</taxon>
        <taxon>Bacillati</taxon>
        <taxon>Actinomycetota</taxon>
        <taxon>Actinomycetes</taxon>
        <taxon>Micromonosporales</taxon>
        <taxon>Micromonosporaceae</taxon>
        <taxon>Asanoa</taxon>
    </lineage>
</organism>
<name>A0ABQ4C9Y0_9ACTN</name>
<sequence length="94" mass="9540">MNSRLWSLRRTATVADVSGGWLPNVLCVVAAVAATVGLIRMRLRVARLPGLASAPGSRRAGGGADDDAHPREADAPDDSDDDGDADDGGDGGDA</sequence>
<feature type="compositionally biased region" description="Acidic residues" evidence="1">
    <location>
        <begin position="75"/>
        <end position="94"/>
    </location>
</feature>
<keyword evidence="2" id="KW-1133">Transmembrane helix</keyword>
<keyword evidence="4" id="KW-1185">Reference proteome</keyword>